<evidence type="ECO:0000313" key="3">
    <source>
        <dbReference type="Proteomes" id="UP000647836"/>
    </source>
</evidence>
<comment type="caution">
    <text evidence="2">The sequence shown here is derived from an EMBL/GenBank/DDBJ whole genome shotgun (WGS) entry which is preliminary data.</text>
</comment>
<sequence length="91" mass="10189">MKEKQPDSSKIQSIQVEVGRPSVAKTTISLPKPELEKLKKYAKETGISFSEAIEQAIKVDELIREHMNKGGAIYFESPDSDELIKIEISRG</sequence>
<evidence type="ECO:0000259" key="1">
    <source>
        <dbReference type="Pfam" id="PF01402"/>
    </source>
</evidence>
<dbReference type="Gene3D" id="1.10.1220.10">
    <property type="entry name" value="Met repressor-like"/>
    <property type="match status" value="1"/>
</dbReference>
<proteinExistence type="predicted"/>
<accession>A0ABR9TT65</accession>
<reference evidence="2 3" key="1">
    <citation type="submission" date="2020-10" db="EMBL/GenBank/DDBJ databases">
        <authorList>
            <person name="Castelo-Branco R."/>
            <person name="Eusebio N."/>
            <person name="Adriana R."/>
            <person name="Vieira A."/>
            <person name="Brugerolle De Fraissinette N."/>
            <person name="Rezende De Castro R."/>
            <person name="Schneider M.P."/>
            <person name="Vasconcelos V."/>
            <person name="Leao P.N."/>
        </authorList>
    </citation>
    <scope>NUCLEOTIDE SEQUENCE [LARGE SCALE GENOMIC DNA]</scope>
    <source>
        <strain evidence="2 3">LEGE 07299</strain>
    </source>
</reference>
<keyword evidence="3" id="KW-1185">Reference proteome</keyword>
<dbReference type="SUPFAM" id="SSF47598">
    <property type="entry name" value="Ribbon-helix-helix"/>
    <property type="match status" value="1"/>
</dbReference>
<dbReference type="RefSeq" id="WP_194040508.1">
    <property type="nucleotide sequence ID" value="NZ_JADEXF010000018.1"/>
</dbReference>
<gene>
    <name evidence="2" type="ORF">IQ229_01140</name>
</gene>
<dbReference type="EMBL" id="JADEXF010000018">
    <property type="protein sequence ID" value="MBE9103597.1"/>
    <property type="molecule type" value="Genomic_DNA"/>
</dbReference>
<feature type="domain" description="Ribbon-helix-helix protein CopG" evidence="1">
    <location>
        <begin position="26"/>
        <end position="58"/>
    </location>
</feature>
<dbReference type="CDD" id="cd22231">
    <property type="entry name" value="RHH_NikR_HicB-like"/>
    <property type="match status" value="1"/>
</dbReference>
<evidence type="ECO:0000313" key="2">
    <source>
        <dbReference type="EMBL" id="MBE9103597.1"/>
    </source>
</evidence>
<protein>
    <submittedName>
        <fullName evidence="2">CopG family transcriptional regulator</fullName>
    </submittedName>
</protein>
<dbReference type="Pfam" id="PF01402">
    <property type="entry name" value="RHH_1"/>
    <property type="match status" value="1"/>
</dbReference>
<dbReference type="Proteomes" id="UP000647836">
    <property type="component" value="Unassembled WGS sequence"/>
</dbReference>
<dbReference type="InterPro" id="IPR013321">
    <property type="entry name" value="Arc_rbn_hlx_hlx"/>
</dbReference>
<dbReference type="InterPro" id="IPR010985">
    <property type="entry name" value="Ribbon_hlx_hlx"/>
</dbReference>
<name>A0ABR9TT65_9NOSO</name>
<dbReference type="InterPro" id="IPR002145">
    <property type="entry name" value="CopG"/>
</dbReference>
<organism evidence="2 3">
    <name type="scientific">Nostoc cf. edaphicum LEGE 07299</name>
    <dbReference type="NCBI Taxonomy" id="2777974"/>
    <lineage>
        <taxon>Bacteria</taxon>
        <taxon>Bacillati</taxon>
        <taxon>Cyanobacteriota</taxon>
        <taxon>Cyanophyceae</taxon>
        <taxon>Nostocales</taxon>
        <taxon>Nostocaceae</taxon>
        <taxon>Nostoc</taxon>
    </lineage>
</organism>